<dbReference type="SUPFAM" id="SSF51126">
    <property type="entry name" value="Pectin lyase-like"/>
    <property type="match status" value="1"/>
</dbReference>
<dbReference type="OrthoDB" id="641420at2"/>
<gene>
    <name evidence="3" type="ORF">CJD36_019295</name>
</gene>
<keyword evidence="1" id="KW-0732">Signal</keyword>
<sequence>MSIYTLMKSKFSGLLIFAFTLLFATVAHAQISVTATAGTVGPTVYTTLNGAVNAINAGTHQGVINVSVTANTTETVQSVLNSSGTGSSVYSAITIKPAAATTPTITGNIATSSILQLNGADNVTIDGSNTAGGTTRDLTITNTNTGTVTVLWIVSASAADGATNNVIKNCKITGFSAGTTVAGILTGSSTVGAAALTANSNNTIQNNLFSNTQNGIYLFGVATAPYDLNWNITGNSFLTLGFRGMILQNAGSFTISNNIIDGVSANTASCPTGIQLTSSFAGGNIYNNSVGNVNNTAATFGCNGIFLDATTTASNINVYNNFVYNIWSTTGWTGGTGFGDNGYGIIIDLGGGYNLYNNTIQLITNSTAGLATAAINITNAVTTAGSVIIKNNIIVNSQTSGSTRYGVYCTAANTIFPANGMDYNDYYSVSPNLGRIGGVNRTTIAAMQTGFGGNVNSITPYLPAFVSTVVPYDLHLTTAAANNVLATGTPIGTPAITTDIDGNTRSTTFPTMGADEIVANNISYTLLPTTTCSTGDVALNGVTITSGVGVPTTGVTVPQIYFRKNAGAWFHSSGTLASGTASSGTWNFNITAGTMGGVAGTDVITYYVIAQTTAGAVFANPSAGLVATDVNTVTTAPTTPNSYTVIAVSLTGLTTSAIMCYNTATATVNYIYTGSLSTPNQYTLTWLPAGGPADITAFTALPASPLTVTVPGGTAANTYTGTLTIKNSTTGCTNTYTLTLIVNPPPSPILGLFTLCTGGFTTTLTDLTAGGTWSGGSPAVATISATGQVTSVGVGTTIVSYTAPITGCSDTALITVISAPNSITGPTTVCVGGIMTLSETTLGGSWSSGTIARSTVDAASGAVYGVSTGPVTISYIMPSGCYVVYPITVNAAMPAITGSTAVCAGSTISLANTATGGTWTSGTTAAATVSGAGTIGTVGGVASGSSAITYAVSVGCSASTTITVNPLPSPISGPSGVCAGGATISLTDASGTGSWSSSGPSATATITSGGVVTGGTTGSVTITYTLPVTGCYVTTPITVNPLPLAITGASAVCENGATVTVADASGTGSWSGGPGTALTIDAAGTITGVGAGAGTVTYTLPITGCYVTRAITVNPLPAAIGGTPVVCLNQSTLLTDASAPGTWSSSNANVTMGSPAGTMTGAAVGTANITYTLNATGCYVSVPATVNPLPAPIGGATTTVCGGGATITLTETTTGGTWSSGATATATVDAGGVVYGVAAGVVAISYTITATGCSIATNVTVLPIPNPIGGALSVCEAGDMTTLTNTTTPGTWSITPATIATITSAGVVTGVNAGIATVSYTGSNACSYTAPFQVKPLPSAIAGTLSVCQTSVTTLSSTPGGTWTVGNPFVATVSSGGGVTGLTPGTSTITYTLPTGCKTATSVIVNSIPGPITGSAAICINGISTLSNAVGGGTWSSSNTTNVTIDASGVAHGVAIGPATISYTTGTSGCYVILPVNVTSIVVPSVTVNASPSTTICAGDTVTFSGTIVNGGSAPLYVWSINNVILSGASTYTYHPADGDLVRLWILSNYGCAVPDTASNWVTMTVHPIVTPAVSLSIPGGDTVCSGAFTTINAIPVAGGTAPTYQWYVNLGFVGTSSSYGYIPANGDVVTAILNSNAFCRTATTATATKTLTVSNLITPFVSINSSLGLTTCEGYPEIFTTNMIGGGTAPTYQWAVNGVNTVAGPIFSYPPVNGDNVQVTMTSNFPCVTTPFATANETITVLPITQPVGVITAQPGYIIPAGMNDTFTITLTSGGGTAPTYQWFIDNIPITGATNTVFITNTLLNGDSVSCAVTNTDQCSGVSVFTSLTIAIGTNVGVHELNQNGVNLSLLPNPNNGSFTIKGDLGIKNNEEVTLNITDVLGRKVYSNTAKTVNGEINTQILLNGALANGQYILNVQSEHVSKVFHFVLEQ</sequence>
<dbReference type="InterPro" id="IPR006626">
    <property type="entry name" value="PbH1"/>
</dbReference>
<dbReference type="InterPro" id="IPR013783">
    <property type="entry name" value="Ig-like_fold"/>
</dbReference>
<dbReference type="InterPro" id="IPR011050">
    <property type="entry name" value="Pectin_lyase_fold/virulence"/>
</dbReference>
<feature type="domain" description="Secretion system C-terminal sorting" evidence="2">
    <location>
        <begin position="1853"/>
        <end position="1924"/>
    </location>
</feature>
<proteinExistence type="predicted"/>
<dbReference type="RefSeq" id="WP_105040841.1">
    <property type="nucleotide sequence ID" value="NZ_PPSL01000006.1"/>
</dbReference>
<dbReference type="Gene3D" id="2.60.40.1080">
    <property type="match status" value="1"/>
</dbReference>
<protein>
    <recommendedName>
        <fullName evidence="2">Secretion system C-terminal sorting domain-containing protein</fullName>
    </recommendedName>
</protein>
<feature type="chain" id="PRO_5015728008" description="Secretion system C-terminal sorting domain-containing protein" evidence="1">
    <location>
        <begin position="30"/>
        <end position="1932"/>
    </location>
</feature>
<evidence type="ECO:0000256" key="1">
    <source>
        <dbReference type="SAM" id="SignalP"/>
    </source>
</evidence>
<dbReference type="InterPro" id="IPR026444">
    <property type="entry name" value="Secre_tail"/>
</dbReference>
<evidence type="ECO:0000313" key="4">
    <source>
        <dbReference type="Proteomes" id="UP000239872"/>
    </source>
</evidence>
<dbReference type="InterPro" id="IPR036179">
    <property type="entry name" value="Ig-like_dom_sf"/>
</dbReference>
<keyword evidence="4" id="KW-1185">Reference proteome</keyword>
<dbReference type="SUPFAM" id="SSF48726">
    <property type="entry name" value="Immunoglobulin"/>
    <property type="match status" value="1"/>
</dbReference>
<dbReference type="Pfam" id="PF18962">
    <property type="entry name" value="Por_Secre_tail"/>
    <property type="match status" value="1"/>
</dbReference>
<name>A0A2S7SRY5_9BACT</name>
<dbReference type="NCBIfam" id="TIGR04183">
    <property type="entry name" value="Por_Secre_tail"/>
    <property type="match status" value="1"/>
</dbReference>
<dbReference type="Gene3D" id="2.60.40.10">
    <property type="entry name" value="Immunoglobulins"/>
    <property type="match status" value="1"/>
</dbReference>
<dbReference type="Proteomes" id="UP000239872">
    <property type="component" value="Unassembled WGS sequence"/>
</dbReference>
<dbReference type="EMBL" id="PPSL01000006">
    <property type="protein sequence ID" value="PQJ09391.1"/>
    <property type="molecule type" value="Genomic_DNA"/>
</dbReference>
<comment type="caution">
    <text evidence="3">The sequence shown here is derived from an EMBL/GenBank/DDBJ whole genome shotgun (WGS) entry which is preliminary data.</text>
</comment>
<dbReference type="SMART" id="SM00710">
    <property type="entry name" value="PbH1"/>
    <property type="match status" value="8"/>
</dbReference>
<reference evidence="3 4" key="1">
    <citation type="submission" date="2018-01" db="EMBL/GenBank/DDBJ databases">
        <title>A novel member of the phylum Bacteroidetes isolated from glacier ice.</title>
        <authorList>
            <person name="Liu Q."/>
            <person name="Xin Y.-H."/>
        </authorList>
    </citation>
    <scope>NUCLEOTIDE SEQUENCE [LARGE SCALE GENOMIC DNA]</scope>
    <source>
        <strain evidence="3 4">RB1R16</strain>
    </source>
</reference>
<evidence type="ECO:0000259" key="2">
    <source>
        <dbReference type="Pfam" id="PF18962"/>
    </source>
</evidence>
<feature type="signal peptide" evidence="1">
    <location>
        <begin position="1"/>
        <end position="29"/>
    </location>
</feature>
<evidence type="ECO:0000313" key="3">
    <source>
        <dbReference type="EMBL" id="PQJ09391.1"/>
    </source>
</evidence>
<accession>A0A2S7SRY5</accession>
<organism evidence="3 4">
    <name type="scientific">Flavipsychrobacter stenotrophus</name>
    <dbReference type="NCBI Taxonomy" id="2077091"/>
    <lineage>
        <taxon>Bacteria</taxon>
        <taxon>Pseudomonadati</taxon>
        <taxon>Bacteroidota</taxon>
        <taxon>Chitinophagia</taxon>
        <taxon>Chitinophagales</taxon>
        <taxon>Chitinophagaceae</taxon>
        <taxon>Flavipsychrobacter</taxon>
    </lineage>
</organism>